<dbReference type="GO" id="GO:0016747">
    <property type="term" value="F:acyltransferase activity, transferring groups other than amino-acyl groups"/>
    <property type="evidence" value="ECO:0007669"/>
    <property type="project" value="InterPro"/>
</dbReference>
<dbReference type="RefSeq" id="WP_045444083.1">
    <property type="nucleotide sequence ID" value="NZ_BBIO01000004.1"/>
</dbReference>
<keyword evidence="1 4" id="KW-0808">Transferase</keyword>
<dbReference type="eggNOG" id="COG1247">
    <property type="taxonomic scope" value="Bacteria"/>
</dbReference>
<dbReference type="AlphaFoldDB" id="A0A081B965"/>
<dbReference type="Pfam" id="PF00583">
    <property type="entry name" value="Acetyltransf_1"/>
    <property type="match status" value="1"/>
</dbReference>
<dbReference type="PANTHER" id="PTHR43072:SF23">
    <property type="entry name" value="UPF0039 PROTEIN C11D3.02C"/>
    <property type="match status" value="1"/>
</dbReference>
<dbReference type="PANTHER" id="PTHR43072">
    <property type="entry name" value="N-ACETYLTRANSFERASE"/>
    <property type="match status" value="1"/>
</dbReference>
<dbReference type="STRING" id="1333998.M2A_1082"/>
<evidence type="ECO:0000313" key="4">
    <source>
        <dbReference type="EMBL" id="GAK44583.1"/>
    </source>
</evidence>
<evidence type="ECO:0000259" key="3">
    <source>
        <dbReference type="PROSITE" id="PS51186"/>
    </source>
</evidence>
<proteinExistence type="predicted"/>
<dbReference type="Gene3D" id="3.40.630.30">
    <property type="match status" value="1"/>
</dbReference>
<dbReference type="InterPro" id="IPR000182">
    <property type="entry name" value="GNAT_dom"/>
</dbReference>
<dbReference type="EMBL" id="BBIO01000004">
    <property type="protein sequence ID" value="GAK44583.1"/>
    <property type="molecule type" value="Genomic_DNA"/>
</dbReference>
<evidence type="ECO:0000256" key="2">
    <source>
        <dbReference type="ARBA" id="ARBA00023315"/>
    </source>
</evidence>
<keyword evidence="5" id="KW-1185">Reference proteome</keyword>
<protein>
    <submittedName>
        <fullName evidence="4">GCN5-like N-acetyltransferase</fullName>
    </submittedName>
</protein>
<evidence type="ECO:0000313" key="5">
    <source>
        <dbReference type="Proteomes" id="UP000028702"/>
    </source>
</evidence>
<dbReference type="SUPFAM" id="SSF55729">
    <property type="entry name" value="Acyl-CoA N-acyltransferases (Nat)"/>
    <property type="match status" value="1"/>
</dbReference>
<feature type="domain" description="N-acetyltransferase" evidence="3">
    <location>
        <begin position="2"/>
        <end position="165"/>
    </location>
</feature>
<gene>
    <name evidence="4" type="ORF">M2A_1082</name>
</gene>
<evidence type="ECO:0000256" key="1">
    <source>
        <dbReference type="ARBA" id="ARBA00022679"/>
    </source>
</evidence>
<dbReference type="CDD" id="cd04301">
    <property type="entry name" value="NAT_SF"/>
    <property type="match status" value="1"/>
</dbReference>
<dbReference type="Proteomes" id="UP000028702">
    <property type="component" value="Unassembled WGS sequence"/>
</dbReference>
<comment type="caution">
    <text evidence="4">The sequence shown here is derived from an EMBL/GenBank/DDBJ whole genome shotgun (WGS) entry which is preliminary data.</text>
</comment>
<organism evidence="4 5">
    <name type="scientific">Tepidicaulis marinus</name>
    <dbReference type="NCBI Taxonomy" id="1333998"/>
    <lineage>
        <taxon>Bacteria</taxon>
        <taxon>Pseudomonadati</taxon>
        <taxon>Pseudomonadota</taxon>
        <taxon>Alphaproteobacteria</taxon>
        <taxon>Hyphomicrobiales</taxon>
        <taxon>Parvibaculaceae</taxon>
        <taxon>Tepidicaulis</taxon>
    </lineage>
</organism>
<accession>A0A081B965</accession>
<dbReference type="InterPro" id="IPR016181">
    <property type="entry name" value="Acyl_CoA_acyltransferase"/>
</dbReference>
<keyword evidence="2" id="KW-0012">Acyltransferase</keyword>
<sequence>MTVIRHVKEADLPALLRIYNHYIRETPITFDIEEKTLAARKADWFSLFTDKGRYQCFVAEREGQTLGWACSMPFRPKQAYDTSVEVSIYLDPAAQGAGLGRALYERLLGEIGQADTHRALAGITLPNEASCALHRAMGFEEAGLFREVGRKFGRYWDVLWMERAL</sequence>
<reference evidence="4 5" key="1">
    <citation type="submission" date="2014-07" db="EMBL/GenBank/DDBJ databases">
        <title>Tepidicaulis marinum gen. nov., sp. nov., a novel marine bacterium denitrifying nitrate to nitrous oxide strictly under microaerobic conditions.</title>
        <authorList>
            <person name="Takeuchi M."/>
            <person name="Yamagishi T."/>
            <person name="Kamagata Y."/>
            <person name="Oshima K."/>
            <person name="Hattori M."/>
            <person name="Katayama T."/>
            <person name="Hanada S."/>
            <person name="Tamaki H."/>
            <person name="Marumo K."/>
            <person name="Maeda H."/>
            <person name="Nedachi M."/>
            <person name="Iwasaki W."/>
            <person name="Suwa Y."/>
            <person name="Sakata S."/>
        </authorList>
    </citation>
    <scope>NUCLEOTIDE SEQUENCE [LARGE SCALE GENOMIC DNA]</scope>
    <source>
        <strain evidence="4 5">MA2</strain>
    </source>
</reference>
<name>A0A081B965_9HYPH</name>
<dbReference type="PROSITE" id="PS51186">
    <property type="entry name" value="GNAT"/>
    <property type="match status" value="1"/>
</dbReference>